<feature type="compositionally biased region" description="Basic and acidic residues" evidence="1">
    <location>
        <begin position="385"/>
        <end position="403"/>
    </location>
</feature>
<evidence type="ECO:0000256" key="1">
    <source>
        <dbReference type="SAM" id="MobiDB-lite"/>
    </source>
</evidence>
<organism evidence="2 3">
    <name type="scientific">Pichia sorbitophila (strain ATCC MYA-4447 / BCRC 22081 / CBS 7064 / NBRC 10061 / NRRL Y-12695)</name>
    <name type="common">Hybrid yeast</name>
    <dbReference type="NCBI Taxonomy" id="559304"/>
    <lineage>
        <taxon>Eukaryota</taxon>
        <taxon>Fungi</taxon>
        <taxon>Dikarya</taxon>
        <taxon>Ascomycota</taxon>
        <taxon>Saccharomycotina</taxon>
        <taxon>Pichiomycetes</taxon>
        <taxon>Debaryomycetaceae</taxon>
        <taxon>Millerozyma</taxon>
    </lineage>
</organism>
<feature type="region of interest" description="Disordered" evidence="1">
    <location>
        <begin position="352"/>
        <end position="410"/>
    </location>
</feature>
<feature type="compositionally biased region" description="Polar residues" evidence="1">
    <location>
        <begin position="372"/>
        <end position="384"/>
    </location>
</feature>
<sequence>MSKTESTNDNTPVLGDIIKVLEHVDENGLLTEKRIPTNFSENDADKILESYASFLSENKHPKSASILEKYRGGKYTTFYQLYHDIKVACASKIKEFGIGSSEYNEIDSFHKFSSELVMRELSKIKEDPMFLSSETGQEESEIAKSLSDEFNKISHSYSSTNNEAILYISQGEETSDLSNPMSTLYPNYQHSIQPPRRSKQPLFSSLLGKSSVDPRSTLVPDPFKLTKIVPSHKNFLSNNNTLETLSPATSKIPSPTNQPTEILSNFFHPNWYTIQIPSWLTYKSRIMKPQISSSLLKSHNENELRQVNRNDPNFSSFAPSLDSKVGAVSKELEGNVWLNHLGFKKLKSIKKDMNESNGDQGSSDDQLDDNVSADTQSDVAQSDQATEKKDEDNHHSDIQEKTNSENVKSECSGEINIANVLKWDPAEIEDFKVIKNEHPDILKSSKSLQNVISKDLLKLNQLRQERYMRSNPNNIIAPSSSETRLYKKITKLLTLLLDSRNIGIGNLSLQLSKRVPILLNEYHGTLPGMQASKVTTTGSKTTRLPSIRGPYKKKNRQL</sequence>
<keyword evidence="3" id="KW-1185">Reference proteome</keyword>
<dbReference type="InParanoid" id="G8YRT4"/>
<dbReference type="STRING" id="559304.G8YRT4"/>
<dbReference type="Proteomes" id="UP000005222">
    <property type="component" value="Chromosome C"/>
</dbReference>
<dbReference type="AlphaFoldDB" id="G8YRT4"/>
<evidence type="ECO:0000313" key="2">
    <source>
        <dbReference type="EMBL" id="CCE78271.1"/>
    </source>
</evidence>
<dbReference type="OMA" id="PNWYSLP"/>
<dbReference type="eggNOG" id="ENOG502QQT5">
    <property type="taxonomic scope" value="Eukaryota"/>
</dbReference>
<dbReference type="FunCoup" id="G8YRT4">
    <property type="interactions" value="579"/>
</dbReference>
<evidence type="ECO:0000313" key="3">
    <source>
        <dbReference type="Proteomes" id="UP000005222"/>
    </source>
</evidence>
<protein>
    <submittedName>
        <fullName evidence="2">Piso0_000889 protein</fullName>
    </submittedName>
</protein>
<proteinExistence type="predicted"/>
<reference evidence="2 3" key="1">
    <citation type="journal article" date="2012" name="G3 (Bethesda)">
        <title>Pichia sorbitophila, an interspecies yeast hybrid reveals early steps of genome resolution following polyploidization.</title>
        <authorList>
            <person name="Leh Louis V."/>
            <person name="Despons L."/>
            <person name="Friedrich A."/>
            <person name="Martin T."/>
            <person name="Durrens P."/>
            <person name="Casaregola S."/>
            <person name="Neuveglise C."/>
            <person name="Fairhead C."/>
            <person name="Marck C."/>
            <person name="Cruz J.A."/>
            <person name="Straub M.L."/>
            <person name="Kugler V."/>
            <person name="Sacerdot C."/>
            <person name="Uzunov Z."/>
            <person name="Thierry A."/>
            <person name="Weiss S."/>
            <person name="Bleykasten C."/>
            <person name="De Montigny J."/>
            <person name="Jacques N."/>
            <person name="Jung P."/>
            <person name="Lemaire M."/>
            <person name="Mallet S."/>
            <person name="Morel G."/>
            <person name="Richard G.F."/>
            <person name="Sarkar A."/>
            <person name="Savel G."/>
            <person name="Schacherer J."/>
            <person name="Seret M.L."/>
            <person name="Talla E."/>
            <person name="Samson G."/>
            <person name="Jubin C."/>
            <person name="Poulain J."/>
            <person name="Vacherie B."/>
            <person name="Barbe V."/>
            <person name="Pelletier E."/>
            <person name="Sherman D.J."/>
            <person name="Westhof E."/>
            <person name="Weissenbach J."/>
            <person name="Baret P.V."/>
            <person name="Wincker P."/>
            <person name="Gaillardin C."/>
            <person name="Dujon B."/>
            <person name="Souciet J.L."/>
        </authorList>
    </citation>
    <scope>NUCLEOTIDE SEQUENCE [LARGE SCALE GENOMIC DNA]</scope>
    <source>
        <strain evidence="3">ATCC MYA-4447 / BCRC 22081 / CBS 7064 / NBRC 10061 / NRRL Y-12695</strain>
    </source>
</reference>
<name>G8YRT4_PICSO</name>
<dbReference type="EMBL" id="FO082057">
    <property type="protein sequence ID" value="CCE78271.1"/>
    <property type="molecule type" value="Genomic_DNA"/>
</dbReference>
<dbReference type="OrthoDB" id="5354116at2759"/>
<gene>
    <name evidence="2" type="primary">Piso0_000889</name>
    <name evidence="2" type="ORF">GNLVRS01_PISO0C06250g</name>
</gene>
<feature type="compositionally biased region" description="Polar residues" evidence="1">
    <location>
        <begin position="532"/>
        <end position="544"/>
    </location>
</feature>
<accession>G8YRT4</accession>
<feature type="region of interest" description="Disordered" evidence="1">
    <location>
        <begin position="530"/>
        <end position="558"/>
    </location>
</feature>
<dbReference type="HOGENOM" id="CLU_043834_0_0_1"/>